<dbReference type="Pfam" id="PF13632">
    <property type="entry name" value="Glyco_trans_2_3"/>
    <property type="match status" value="1"/>
</dbReference>
<keyword evidence="6 7" id="KW-0472">Membrane</keyword>
<gene>
    <name evidence="9" type="ORF">EJ02DRAFT_428638</name>
</gene>
<dbReference type="PANTHER" id="PTHR43867">
    <property type="entry name" value="CELLULOSE SYNTHASE CATALYTIC SUBUNIT A [UDP-FORMING]"/>
    <property type="match status" value="1"/>
</dbReference>
<evidence type="ECO:0000259" key="8">
    <source>
        <dbReference type="Pfam" id="PF13632"/>
    </source>
</evidence>
<evidence type="ECO:0000313" key="9">
    <source>
        <dbReference type="EMBL" id="KAF1935212.1"/>
    </source>
</evidence>
<feature type="transmembrane region" description="Helical" evidence="7">
    <location>
        <begin position="426"/>
        <end position="451"/>
    </location>
</feature>
<name>A0A6A5S512_9PLEO</name>
<feature type="transmembrane region" description="Helical" evidence="7">
    <location>
        <begin position="394"/>
        <end position="414"/>
    </location>
</feature>
<evidence type="ECO:0000256" key="4">
    <source>
        <dbReference type="ARBA" id="ARBA00022692"/>
    </source>
</evidence>
<evidence type="ECO:0000256" key="3">
    <source>
        <dbReference type="ARBA" id="ARBA00022679"/>
    </source>
</evidence>
<dbReference type="GO" id="GO:0016757">
    <property type="term" value="F:glycosyltransferase activity"/>
    <property type="evidence" value="ECO:0007669"/>
    <property type="project" value="UniProtKB-KW"/>
</dbReference>
<evidence type="ECO:0000256" key="1">
    <source>
        <dbReference type="ARBA" id="ARBA00004141"/>
    </source>
</evidence>
<dbReference type="Proteomes" id="UP000800038">
    <property type="component" value="Unassembled WGS sequence"/>
</dbReference>
<keyword evidence="10" id="KW-1185">Reference proteome</keyword>
<feature type="transmembrane region" description="Helical" evidence="7">
    <location>
        <begin position="40"/>
        <end position="60"/>
    </location>
</feature>
<dbReference type="InterPro" id="IPR001173">
    <property type="entry name" value="Glyco_trans_2-like"/>
</dbReference>
<accession>A0A6A5S512</accession>
<evidence type="ECO:0000256" key="2">
    <source>
        <dbReference type="ARBA" id="ARBA00022676"/>
    </source>
</evidence>
<feature type="transmembrane region" description="Helical" evidence="7">
    <location>
        <begin position="457"/>
        <end position="483"/>
    </location>
</feature>
<dbReference type="AlphaFoldDB" id="A0A6A5S512"/>
<protein>
    <submittedName>
        <fullName evidence="9">N-acetylglucosaminyltransferas-like protein</fullName>
    </submittedName>
</protein>
<comment type="subcellular location">
    <subcellularLocation>
        <location evidence="1">Membrane</location>
        <topology evidence="1">Multi-pass membrane protein</topology>
    </subcellularLocation>
</comment>
<evidence type="ECO:0000313" key="10">
    <source>
        <dbReference type="Proteomes" id="UP000800038"/>
    </source>
</evidence>
<dbReference type="SUPFAM" id="SSF53448">
    <property type="entry name" value="Nucleotide-diphospho-sugar transferases"/>
    <property type="match status" value="1"/>
</dbReference>
<evidence type="ECO:0000256" key="6">
    <source>
        <dbReference type="ARBA" id="ARBA00023136"/>
    </source>
</evidence>
<reference evidence="9" key="1">
    <citation type="journal article" date="2020" name="Stud. Mycol.">
        <title>101 Dothideomycetes genomes: a test case for predicting lifestyles and emergence of pathogens.</title>
        <authorList>
            <person name="Haridas S."/>
            <person name="Albert R."/>
            <person name="Binder M."/>
            <person name="Bloem J."/>
            <person name="Labutti K."/>
            <person name="Salamov A."/>
            <person name="Andreopoulos B."/>
            <person name="Baker S."/>
            <person name="Barry K."/>
            <person name="Bills G."/>
            <person name="Bluhm B."/>
            <person name="Cannon C."/>
            <person name="Castanera R."/>
            <person name="Culley D."/>
            <person name="Daum C."/>
            <person name="Ezra D."/>
            <person name="Gonzalez J."/>
            <person name="Henrissat B."/>
            <person name="Kuo A."/>
            <person name="Liang C."/>
            <person name="Lipzen A."/>
            <person name="Lutzoni F."/>
            <person name="Magnuson J."/>
            <person name="Mondo S."/>
            <person name="Nolan M."/>
            <person name="Ohm R."/>
            <person name="Pangilinan J."/>
            <person name="Park H.-J."/>
            <person name="Ramirez L."/>
            <person name="Alfaro M."/>
            <person name="Sun H."/>
            <person name="Tritt A."/>
            <person name="Yoshinaga Y."/>
            <person name="Zwiers L.-H."/>
            <person name="Turgeon B."/>
            <person name="Goodwin S."/>
            <person name="Spatafora J."/>
            <person name="Crous P."/>
            <person name="Grigoriev I."/>
        </authorList>
    </citation>
    <scope>NUCLEOTIDE SEQUENCE</scope>
    <source>
        <strain evidence="9">CBS 161.51</strain>
    </source>
</reference>
<dbReference type="PANTHER" id="PTHR43867:SF2">
    <property type="entry name" value="CELLULOSE SYNTHASE CATALYTIC SUBUNIT A [UDP-FORMING]"/>
    <property type="match status" value="1"/>
</dbReference>
<dbReference type="OrthoDB" id="72851at2759"/>
<keyword evidence="3" id="KW-0808">Transferase</keyword>
<feature type="transmembrane region" description="Helical" evidence="7">
    <location>
        <begin position="67"/>
        <end position="89"/>
    </location>
</feature>
<sequence length="501" mass="57437">MLGHSPDPVRLSAPAGLKLDALRSTLSYTSARSSALIWEWTPFCLVASYFIFSTCIYMVCSDKMIEVFWYVYMLTNTYVSMVTVVEAVLSISATREARGRVTKIAANDFKPGTGPWPTADEQLPIIDLLIVAYLPNERDIIMDRVIYLCTKIVYPIDRIRINCVYNTPITIEPLETELVDLQDKYSQLRVIKVPGSKSKADNLNHFFTLNTGAGVIAIFDADHYPHPHNPRWAAERFMADADVGIVQGRCIIYNSRDSWLTRLIAIEFDKIYAVSHPGRAIMMDFGLFCGSNGYWRADLLKMHKMHGEMLTEDIDSALRAVKKNVKAVHEINAVSYELAPSEFQGFWKQRLRWAQGWAQASLVHMPMVWNKPEQGTRSFTKRFGVFSLLAVREVSYYLITQYTCLVLSFIILNFPKTPLAFARMIFFPYPLSVWFFVISIACLFATLVITWRVRSEFISVWMMICFSLFYPFYLVVMGMIGLYGHARQVVAYNNWNPTARK</sequence>
<dbReference type="InterPro" id="IPR029044">
    <property type="entry name" value="Nucleotide-diphossugar_trans"/>
</dbReference>
<keyword evidence="4 7" id="KW-0812">Transmembrane</keyword>
<dbReference type="InterPro" id="IPR050321">
    <property type="entry name" value="Glycosyltr_2/OpgH_subfam"/>
</dbReference>
<keyword evidence="2" id="KW-0328">Glycosyltransferase</keyword>
<dbReference type="GO" id="GO:0016020">
    <property type="term" value="C:membrane"/>
    <property type="evidence" value="ECO:0007669"/>
    <property type="project" value="UniProtKB-SubCell"/>
</dbReference>
<dbReference type="Gene3D" id="3.90.550.10">
    <property type="entry name" value="Spore Coat Polysaccharide Biosynthesis Protein SpsA, Chain A"/>
    <property type="match status" value="1"/>
</dbReference>
<proteinExistence type="predicted"/>
<keyword evidence="5 7" id="KW-1133">Transmembrane helix</keyword>
<evidence type="ECO:0000256" key="7">
    <source>
        <dbReference type="SAM" id="Phobius"/>
    </source>
</evidence>
<dbReference type="CDD" id="cd06423">
    <property type="entry name" value="CESA_like"/>
    <property type="match status" value="1"/>
</dbReference>
<feature type="domain" description="Glycosyltransferase 2-like" evidence="8">
    <location>
        <begin position="216"/>
        <end position="444"/>
    </location>
</feature>
<dbReference type="EMBL" id="ML976298">
    <property type="protein sequence ID" value="KAF1935212.1"/>
    <property type="molecule type" value="Genomic_DNA"/>
</dbReference>
<organism evidence="9 10">
    <name type="scientific">Clathrospora elynae</name>
    <dbReference type="NCBI Taxonomy" id="706981"/>
    <lineage>
        <taxon>Eukaryota</taxon>
        <taxon>Fungi</taxon>
        <taxon>Dikarya</taxon>
        <taxon>Ascomycota</taxon>
        <taxon>Pezizomycotina</taxon>
        <taxon>Dothideomycetes</taxon>
        <taxon>Pleosporomycetidae</taxon>
        <taxon>Pleosporales</taxon>
        <taxon>Diademaceae</taxon>
        <taxon>Clathrospora</taxon>
    </lineage>
</organism>
<evidence type="ECO:0000256" key="5">
    <source>
        <dbReference type="ARBA" id="ARBA00022989"/>
    </source>
</evidence>